<keyword evidence="2" id="KW-1185">Reference proteome</keyword>
<evidence type="ECO:0000313" key="2">
    <source>
        <dbReference type="Proteomes" id="UP001442841"/>
    </source>
</evidence>
<gene>
    <name evidence="1" type="ORF">AADG42_14955</name>
</gene>
<name>A0ABZ3FR36_9ACTN</name>
<dbReference type="PROSITE" id="PS51257">
    <property type="entry name" value="PROKAR_LIPOPROTEIN"/>
    <property type="match status" value="1"/>
</dbReference>
<evidence type="ECO:0008006" key="3">
    <source>
        <dbReference type="Google" id="ProtNLM"/>
    </source>
</evidence>
<dbReference type="Proteomes" id="UP001442841">
    <property type="component" value="Chromosome"/>
</dbReference>
<organism evidence="1 2">
    <name type="scientific">Ammonicoccus fulvus</name>
    <dbReference type="NCBI Taxonomy" id="3138240"/>
    <lineage>
        <taxon>Bacteria</taxon>
        <taxon>Bacillati</taxon>
        <taxon>Actinomycetota</taxon>
        <taxon>Actinomycetes</taxon>
        <taxon>Propionibacteriales</taxon>
        <taxon>Propionibacteriaceae</taxon>
        <taxon>Ammonicoccus</taxon>
    </lineage>
</organism>
<sequence>MTNRIPTNSIRTNRARTNRRWWPMLAGVFVACLALIAVQAQRPLEQFAQDTTVLGSGPEVIHAGIAYRITVFEYAEEFATDYDPRRAIPGSILLKVVVEQRSVAEPASWEFCSVTIGDSDGNRWSDRPVGYSRPQGVPRASSCATGADIPPGGEAYAFGEVFQLPAESADEAFVVLTRGGSDEIRLTPR</sequence>
<protein>
    <recommendedName>
        <fullName evidence="3">DUF4352 domain-containing protein</fullName>
    </recommendedName>
</protein>
<dbReference type="EMBL" id="CP154795">
    <property type="protein sequence ID" value="XAN08546.1"/>
    <property type="molecule type" value="Genomic_DNA"/>
</dbReference>
<proteinExistence type="predicted"/>
<reference evidence="1 2" key="1">
    <citation type="submission" date="2024-04" db="EMBL/GenBank/DDBJ databases">
        <title>Isolation of an actinomycete strain from pig manure.</title>
        <authorList>
            <person name="Gong T."/>
            <person name="Yu Z."/>
            <person name="An M."/>
            <person name="Wei C."/>
            <person name="Yang W."/>
            <person name="Liu L."/>
        </authorList>
    </citation>
    <scope>NUCLEOTIDE SEQUENCE [LARGE SCALE GENOMIC DNA]</scope>
    <source>
        <strain evidence="1 2">ZF39</strain>
    </source>
</reference>
<accession>A0ABZ3FR36</accession>
<dbReference type="RefSeq" id="WP_425310003.1">
    <property type="nucleotide sequence ID" value="NZ_CP154795.1"/>
</dbReference>
<evidence type="ECO:0000313" key="1">
    <source>
        <dbReference type="EMBL" id="XAN08546.1"/>
    </source>
</evidence>